<organism evidence="2 3">
    <name type="scientific">Veillonella criceti</name>
    <dbReference type="NCBI Taxonomy" id="103891"/>
    <lineage>
        <taxon>Bacteria</taxon>
        <taxon>Bacillati</taxon>
        <taxon>Bacillota</taxon>
        <taxon>Negativicutes</taxon>
        <taxon>Veillonellales</taxon>
        <taxon>Veillonellaceae</taxon>
        <taxon>Veillonella</taxon>
    </lineage>
</organism>
<dbReference type="EMBL" id="UHIO01000001">
    <property type="protein sequence ID" value="SUP43770.1"/>
    <property type="molecule type" value="Genomic_DNA"/>
</dbReference>
<reference evidence="2 3" key="1">
    <citation type="submission" date="2018-06" db="EMBL/GenBank/DDBJ databases">
        <authorList>
            <consortium name="Pathogen Informatics"/>
            <person name="Doyle S."/>
        </authorList>
    </citation>
    <scope>NUCLEOTIDE SEQUENCE [LARGE SCALE GENOMIC DNA]</scope>
    <source>
        <strain evidence="2 3">NCTC12020</strain>
    </source>
</reference>
<dbReference type="InterPro" id="IPR026866">
    <property type="entry name" value="CR006_AAA"/>
</dbReference>
<proteinExistence type="predicted"/>
<protein>
    <submittedName>
        <fullName evidence="2">Uncharacterized protein conserved in bacteria</fullName>
    </submittedName>
</protein>
<keyword evidence="3" id="KW-1185">Reference proteome</keyword>
<feature type="domain" description="Protein CR006 P-loop" evidence="1">
    <location>
        <begin position="13"/>
        <end position="189"/>
    </location>
</feature>
<sequence length="206" mass="24593">MEQLKDVTLYDPHKKRIIVFDDPMSSNDDTLQYLIIEKLQKLIKENKEDIIFIFTHNTHFYVNLLHNKLSNSYNKNGFYRLVKTDFKTNIIKIENSEQDFKSSYEMLWSELKFLYRAEEAKPFMLLNPIRRIIETFVKFNNIGLKSFYEKVEGTKKYFDVNSHGIDDFSADLSALNKKTIINLMREAFKQNDAEAHYNKYMDDLNI</sequence>
<evidence type="ECO:0000259" key="1">
    <source>
        <dbReference type="Pfam" id="PF13166"/>
    </source>
</evidence>
<evidence type="ECO:0000313" key="3">
    <source>
        <dbReference type="Proteomes" id="UP000255367"/>
    </source>
</evidence>
<dbReference type="AlphaFoldDB" id="A0A380NL43"/>
<dbReference type="Proteomes" id="UP000255367">
    <property type="component" value="Unassembled WGS sequence"/>
</dbReference>
<evidence type="ECO:0000313" key="2">
    <source>
        <dbReference type="EMBL" id="SUP43770.1"/>
    </source>
</evidence>
<accession>A0A380NL43</accession>
<dbReference type="Pfam" id="PF13166">
    <property type="entry name" value="AAA_13"/>
    <property type="match status" value="1"/>
</dbReference>
<gene>
    <name evidence="2" type="ORF">NCTC12020_01328</name>
</gene>
<name>A0A380NL43_9FIRM</name>